<evidence type="ECO:0000256" key="1">
    <source>
        <dbReference type="SAM" id="Coils"/>
    </source>
</evidence>
<feature type="coiled-coil region" evidence="1">
    <location>
        <begin position="32"/>
        <end position="59"/>
    </location>
</feature>
<dbReference type="Gene3D" id="1.20.1260.10">
    <property type="match status" value="1"/>
</dbReference>
<dbReference type="EMBL" id="FUZT01000003">
    <property type="protein sequence ID" value="SKC54793.1"/>
    <property type="molecule type" value="Genomic_DNA"/>
</dbReference>
<name>A0A1T5JTT3_9FIRM</name>
<dbReference type="AlphaFoldDB" id="A0A1T5JTT3"/>
<keyword evidence="1" id="KW-0175">Coiled coil</keyword>
<dbReference type="Pfam" id="PF07875">
    <property type="entry name" value="Coat_F"/>
    <property type="match status" value="1"/>
</dbReference>
<accession>A0A1T5JTT3</accession>
<proteinExistence type="predicted"/>
<dbReference type="RefSeq" id="WP_244282021.1">
    <property type="nucleotide sequence ID" value="NZ_FUZT01000003.1"/>
</dbReference>
<protein>
    <submittedName>
        <fullName evidence="3">Coat F domain-containing protein</fullName>
    </submittedName>
</protein>
<feature type="compositionally biased region" description="Polar residues" evidence="2">
    <location>
        <begin position="77"/>
        <end position="86"/>
    </location>
</feature>
<reference evidence="3 4" key="1">
    <citation type="submission" date="2017-02" db="EMBL/GenBank/DDBJ databases">
        <authorList>
            <person name="Peterson S.W."/>
        </authorList>
    </citation>
    <scope>NUCLEOTIDE SEQUENCE [LARGE SCALE GENOMIC DNA]</scope>
    <source>
        <strain evidence="3 4">M1</strain>
    </source>
</reference>
<dbReference type="STRING" id="36842.SAMN02194393_01330"/>
<organism evidence="3 4">
    <name type="scientific">Maledivibacter halophilus</name>
    <dbReference type="NCBI Taxonomy" id="36842"/>
    <lineage>
        <taxon>Bacteria</taxon>
        <taxon>Bacillati</taxon>
        <taxon>Bacillota</taxon>
        <taxon>Clostridia</taxon>
        <taxon>Peptostreptococcales</taxon>
        <taxon>Caminicellaceae</taxon>
        <taxon>Maledivibacter</taxon>
    </lineage>
</organism>
<keyword evidence="4" id="KW-1185">Reference proteome</keyword>
<evidence type="ECO:0000256" key="2">
    <source>
        <dbReference type="SAM" id="MobiDB-lite"/>
    </source>
</evidence>
<gene>
    <name evidence="3" type="ORF">SAMN02194393_01330</name>
</gene>
<sequence length="100" mass="10928">MNMQERDMVSDVLSGTKSSMVTYTNAIGECSNKSLKNALTQLRTEAEQFQDQLGQIAIQKGYYPSAQNATQQDKQQLKSALSKNISGGNMTGGNMNNKMS</sequence>
<dbReference type="InterPro" id="IPR012851">
    <property type="entry name" value="Spore_coat_CotF-like"/>
</dbReference>
<feature type="region of interest" description="Disordered" evidence="2">
    <location>
        <begin position="77"/>
        <end position="100"/>
    </location>
</feature>
<evidence type="ECO:0000313" key="4">
    <source>
        <dbReference type="Proteomes" id="UP000190285"/>
    </source>
</evidence>
<dbReference type="InterPro" id="IPR012347">
    <property type="entry name" value="Ferritin-like"/>
</dbReference>
<evidence type="ECO:0000313" key="3">
    <source>
        <dbReference type="EMBL" id="SKC54793.1"/>
    </source>
</evidence>
<dbReference type="Proteomes" id="UP000190285">
    <property type="component" value="Unassembled WGS sequence"/>
</dbReference>